<proteinExistence type="predicted"/>
<evidence type="ECO:0000256" key="1">
    <source>
        <dbReference type="SAM" id="Phobius"/>
    </source>
</evidence>
<reference evidence="2 3" key="1">
    <citation type="journal article" date="2018" name="Nat. Biotechnol.">
        <title>A standardized bacterial taxonomy based on genome phylogeny substantially revises the tree of life.</title>
        <authorList>
            <person name="Parks D.H."/>
            <person name="Chuvochina M."/>
            <person name="Waite D.W."/>
            <person name="Rinke C."/>
            <person name="Skarshewski A."/>
            <person name="Chaumeil P.A."/>
            <person name="Hugenholtz P."/>
        </authorList>
    </citation>
    <scope>NUCLEOTIDE SEQUENCE [LARGE SCALE GENOMIC DNA]</scope>
    <source>
        <strain evidence="2">UBA8733</strain>
    </source>
</reference>
<dbReference type="Proteomes" id="UP000259610">
    <property type="component" value="Unassembled WGS sequence"/>
</dbReference>
<evidence type="ECO:0000313" key="3">
    <source>
        <dbReference type="Proteomes" id="UP000259610"/>
    </source>
</evidence>
<sequence>MARQYRARLSFLMNYIHQLIFLMAAGMIDTLAPVKPRAGAAREKLPDGVQDATASFVAASGPHPWRFALAPAQYAPMPDMPAIP</sequence>
<keyword evidence="1" id="KW-0472">Membrane</keyword>
<dbReference type="AlphaFoldDB" id="A0A3B9H0G7"/>
<name>A0A3B9H0G7_9PROT</name>
<evidence type="ECO:0000313" key="2">
    <source>
        <dbReference type="EMBL" id="HAE27754.1"/>
    </source>
</evidence>
<organism evidence="2 3">
    <name type="scientific">Hyphomonas adhaerens</name>
    <dbReference type="NCBI Taxonomy" id="81029"/>
    <lineage>
        <taxon>Bacteria</taxon>
        <taxon>Pseudomonadati</taxon>
        <taxon>Pseudomonadota</taxon>
        <taxon>Alphaproteobacteria</taxon>
        <taxon>Hyphomonadales</taxon>
        <taxon>Hyphomonadaceae</taxon>
        <taxon>Hyphomonas</taxon>
    </lineage>
</organism>
<feature type="transmembrane region" description="Helical" evidence="1">
    <location>
        <begin position="15"/>
        <end position="34"/>
    </location>
</feature>
<protein>
    <submittedName>
        <fullName evidence="2">Uncharacterized protein</fullName>
    </submittedName>
</protein>
<dbReference type="EMBL" id="DMAN01000256">
    <property type="protein sequence ID" value="HAE27754.1"/>
    <property type="molecule type" value="Genomic_DNA"/>
</dbReference>
<accession>A0A3B9H0G7</accession>
<keyword evidence="1" id="KW-0812">Transmembrane</keyword>
<gene>
    <name evidence="2" type="ORF">DCG58_11375</name>
</gene>
<comment type="caution">
    <text evidence="2">The sequence shown here is derived from an EMBL/GenBank/DDBJ whole genome shotgun (WGS) entry which is preliminary data.</text>
</comment>
<feature type="non-terminal residue" evidence="2">
    <location>
        <position position="84"/>
    </location>
</feature>
<keyword evidence="1" id="KW-1133">Transmembrane helix</keyword>